<dbReference type="SUPFAM" id="SSF159245">
    <property type="entry name" value="AttH-like"/>
    <property type="match status" value="1"/>
</dbReference>
<protein>
    <recommendedName>
        <fullName evidence="2">CHK kinase-like domain-containing protein</fullName>
    </recommendedName>
</protein>
<keyword evidence="4" id="KW-1185">Reference proteome</keyword>
<dbReference type="Gene3D" id="3.90.1200.10">
    <property type="match status" value="1"/>
</dbReference>
<dbReference type="Pfam" id="PF23212">
    <property type="entry name" value="DUF7064"/>
    <property type="match status" value="1"/>
</dbReference>
<dbReference type="VEuPathDB" id="FungiDB:Z517_11992"/>
<dbReference type="Proteomes" id="UP000053029">
    <property type="component" value="Unassembled WGS sequence"/>
</dbReference>
<dbReference type="HOGENOM" id="CLU_405337_0_0_1"/>
<name>A0A0D2G358_9EURO</name>
<evidence type="ECO:0000256" key="1">
    <source>
        <dbReference type="SAM" id="MobiDB-lite"/>
    </source>
</evidence>
<gene>
    <name evidence="3" type="ORF">Z517_11992</name>
</gene>
<dbReference type="InterPro" id="IPR011009">
    <property type="entry name" value="Kinase-like_dom_sf"/>
</dbReference>
<dbReference type="PANTHER" id="PTHR11012:SF30">
    <property type="entry name" value="PROTEIN KINASE-LIKE DOMAIN-CONTAINING"/>
    <property type="match status" value="1"/>
</dbReference>
<dbReference type="InterPro" id="IPR015897">
    <property type="entry name" value="CHK_kinase-like"/>
</dbReference>
<sequence>MVTSTLSDLLTGSAGTTSDNANGEANGSLGQEEYCDLHGVVIVCCPVFLSQCSRLIRPLQKPLQQIEELTPLWLSMFLNRKIDENGFVVKPTGTGQMSNTYRVQFHDLDHPGKVSQVVVKFARNDKDTRDLGIRFGHYQREAVFYRRFGDRLSAGLPHCYGAVVDRHAWFTLVLEDLGLYDGYQGAQLEGCDYKHAQLGLKALAQLQAPVLGDAQLDEDEWLNKPPALDQKFFNECLPIFRTRQKLPPEQEQLLNWLSENLDDWWATREGPFCIFHGDFRLDNILFLAKDNHRAVAVDWGGLGWASPMRDAGYFLGNGLTIENRRKWEKDLIREYLDELNRLSKVQMTWEQAWKQYRLQSIYGLAQHIPAAAICAPTERGEKMFYTLTSRQAQHALDMDAASLVKPRPKSYSPHVGDEAEHVAPADGGPLWSESWYFDCTTSDGEAGMYARIGRLPNQNCCNFIAGIFRRGKPSVMLVNMQAPLPASHHAMQRFSTDRFAVESRCLVPLEKFSFSLSGTGSASPDSITYFHGDEAQVEDVENIKIDLVWETSAAPYKKHGQSRYEIPCKVTGNIKIGDEEEIRFNAAPGQRNHSWGVRNWWVADWVWSGLHFSDGTDVFTIALGKGPDSTGASGYIQKDGGIKEITQVVNEFEWQDNGLPGKLRLLVEPSGMSIECEAIAAGGLRLFDPEGREAHLPRVMCTARTGDGKLGVGWLDFNRVVKCEPGEVRNGQAKDV</sequence>
<dbReference type="PANTHER" id="PTHR11012">
    <property type="entry name" value="PROTEIN KINASE-LIKE DOMAIN-CONTAINING"/>
    <property type="match status" value="1"/>
</dbReference>
<feature type="region of interest" description="Disordered" evidence="1">
    <location>
        <begin position="1"/>
        <end position="24"/>
    </location>
</feature>
<feature type="domain" description="CHK kinase-like" evidence="2">
    <location>
        <begin position="172"/>
        <end position="345"/>
    </location>
</feature>
<accession>A0A0D2G358</accession>
<dbReference type="AlphaFoldDB" id="A0A0D2G358"/>
<dbReference type="EMBL" id="KN846976">
    <property type="protein sequence ID" value="KIW75218.1"/>
    <property type="molecule type" value="Genomic_DNA"/>
</dbReference>
<dbReference type="SMART" id="SM00587">
    <property type="entry name" value="CHK"/>
    <property type="match status" value="1"/>
</dbReference>
<dbReference type="RefSeq" id="XP_013279026.1">
    <property type="nucleotide sequence ID" value="XM_013423572.1"/>
</dbReference>
<dbReference type="SUPFAM" id="SSF56112">
    <property type="entry name" value="Protein kinase-like (PK-like)"/>
    <property type="match status" value="1"/>
</dbReference>
<dbReference type="InterPro" id="IPR055492">
    <property type="entry name" value="DUF7064"/>
</dbReference>
<evidence type="ECO:0000313" key="3">
    <source>
        <dbReference type="EMBL" id="KIW75218.1"/>
    </source>
</evidence>
<dbReference type="Pfam" id="PF02958">
    <property type="entry name" value="EcKL"/>
    <property type="match status" value="1"/>
</dbReference>
<reference evidence="3 4" key="1">
    <citation type="submission" date="2015-01" db="EMBL/GenBank/DDBJ databases">
        <title>The Genome Sequence of Fonsecaea pedrosoi CBS 271.37.</title>
        <authorList>
            <consortium name="The Broad Institute Genomics Platform"/>
            <person name="Cuomo C."/>
            <person name="de Hoog S."/>
            <person name="Gorbushina A."/>
            <person name="Stielow B."/>
            <person name="Teixiera M."/>
            <person name="Abouelleil A."/>
            <person name="Chapman S.B."/>
            <person name="Priest M."/>
            <person name="Young S.K."/>
            <person name="Wortman J."/>
            <person name="Nusbaum C."/>
            <person name="Birren B."/>
        </authorList>
    </citation>
    <scope>NUCLEOTIDE SEQUENCE [LARGE SCALE GENOMIC DNA]</scope>
    <source>
        <strain evidence="3 4">CBS 271.37</strain>
    </source>
</reference>
<evidence type="ECO:0000259" key="2">
    <source>
        <dbReference type="SMART" id="SM00587"/>
    </source>
</evidence>
<evidence type="ECO:0000313" key="4">
    <source>
        <dbReference type="Proteomes" id="UP000053029"/>
    </source>
</evidence>
<organism evidence="3 4">
    <name type="scientific">Fonsecaea pedrosoi CBS 271.37</name>
    <dbReference type="NCBI Taxonomy" id="1442368"/>
    <lineage>
        <taxon>Eukaryota</taxon>
        <taxon>Fungi</taxon>
        <taxon>Dikarya</taxon>
        <taxon>Ascomycota</taxon>
        <taxon>Pezizomycotina</taxon>
        <taxon>Eurotiomycetes</taxon>
        <taxon>Chaetothyriomycetidae</taxon>
        <taxon>Chaetothyriales</taxon>
        <taxon>Herpotrichiellaceae</taxon>
        <taxon>Fonsecaea</taxon>
    </lineage>
</organism>
<proteinExistence type="predicted"/>
<dbReference type="GeneID" id="25311482"/>
<dbReference type="OrthoDB" id="191037at2759"/>
<dbReference type="InterPro" id="IPR004119">
    <property type="entry name" value="EcKL"/>
</dbReference>